<feature type="compositionally biased region" description="Basic and acidic residues" evidence="1">
    <location>
        <begin position="223"/>
        <end position="232"/>
    </location>
</feature>
<feature type="compositionally biased region" description="Basic and acidic residues" evidence="1">
    <location>
        <begin position="295"/>
        <end position="307"/>
    </location>
</feature>
<gene>
    <name evidence="2" type="ORF">M0638_05695</name>
</gene>
<sequence length="332" mass="34733">MAAAPAAAGPVVVFGDSLAVGVAGRLRRAGYPVVDLGRVGWGLNRSDWLQRIDRLRDAAAGADAVVIFIGTNDQAMEEGLYASRLATMRAAVPAGTPVVWLGQPNFCRADLVAGAPPIDAALRRTAARFGDTMLRPVGGCGDGSHAPDGVHYTLAGYSDVADQVAAALPGDAGPGNAGGTRYAYAYGPASFDPPLLLSRQAGASSRQRQAEFAPVAPVPARRGAREEPARDRQHLMAAGARYEMLLRQQGALRLATTQFPARRQLVLASPTMLLSSTLPPHPLAVPPPRPASARAADRQGPRAERPTRAGRQTVAVAATSSRPQGSATRHRR</sequence>
<feature type="compositionally biased region" description="Pro residues" evidence="1">
    <location>
        <begin position="279"/>
        <end position="290"/>
    </location>
</feature>
<dbReference type="InterPro" id="IPR007407">
    <property type="entry name" value="DUF459"/>
</dbReference>
<dbReference type="EMBL" id="JALPRX010000019">
    <property type="protein sequence ID" value="MCK8783873.1"/>
    <property type="molecule type" value="Genomic_DNA"/>
</dbReference>
<accession>A0A9X1Y5L5</accession>
<dbReference type="GO" id="GO:0016788">
    <property type="term" value="F:hydrolase activity, acting on ester bonds"/>
    <property type="evidence" value="ECO:0007669"/>
    <property type="project" value="UniProtKB-ARBA"/>
</dbReference>
<evidence type="ECO:0000313" key="2">
    <source>
        <dbReference type="EMBL" id="MCK8783873.1"/>
    </source>
</evidence>
<organism evidence="2 3">
    <name type="scientific">Roseomonas acroporae</name>
    <dbReference type="NCBI Taxonomy" id="2937791"/>
    <lineage>
        <taxon>Bacteria</taxon>
        <taxon>Pseudomonadati</taxon>
        <taxon>Pseudomonadota</taxon>
        <taxon>Alphaproteobacteria</taxon>
        <taxon>Acetobacterales</taxon>
        <taxon>Roseomonadaceae</taxon>
        <taxon>Roseomonas</taxon>
    </lineage>
</organism>
<evidence type="ECO:0000256" key="1">
    <source>
        <dbReference type="SAM" id="MobiDB-lite"/>
    </source>
</evidence>
<dbReference type="AlphaFoldDB" id="A0A9X1Y5L5"/>
<feature type="compositionally biased region" description="Polar residues" evidence="1">
    <location>
        <begin position="318"/>
        <end position="332"/>
    </location>
</feature>
<dbReference type="SUPFAM" id="SSF52266">
    <property type="entry name" value="SGNH hydrolase"/>
    <property type="match status" value="1"/>
</dbReference>
<dbReference type="Pfam" id="PF04311">
    <property type="entry name" value="DUF459"/>
    <property type="match status" value="1"/>
</dbReference>
<feature type="region of interest" description="Disordered" evidence="1">
    <location>
        <begin position="278"/>
        <end position="332"/>
    </location>
</feature>
<dbReference type="Proteomes" id="UP001139516">
    <property type="component" value="Unassembled WGS sequence"/>
</dbReference>
<feature type="region of interest" description="Disordered" evidence="1">
    <location>
        <begin position="201"/>
        <end position="232"/>
    </location>
</feature>
<evidence type="ECO:0000313" key="3">
    <source>
        <dbReference type="Proteomes" id="UP001139516"/>
    </source>
</evidence>
<comment type="caution">
    <text evidence="2">The sequence shown here is derived from an EMBL/GenBank/DDBJ whole genome shotgun (WGS) entry which is preliminary data.</text>
</comment>
<reference evidence="2" key="1">
    <citation type="submission" date="2022-04" db="EMBL/GenBank/DDBJ databases">
        <title>Roseomonas acroporae sp. nov., isolated from coral Acropora digitifera.</title>
        <authorList>
            <person name="Sun H."/>
        </authorList>
    </citation>
    <scope>NUCLEOTIDE SEQUENCE</scope>
    <source>
        <strain evidence="2">NAR14</strain>
    </source>
</reference>
<name>A0A9X1Y5L5_9PROT</name>
<dbReference type="Gene3D" id="3.40.50.1110">
    <property type="entry name" value="SGNH hydrolase"/>
    <property type="match status" value="1"/>
</dbReference>
<proteinExistence type="predicted"/>
<dbReference type="InterPro" id="IPR036514">
    <property type="entry name" value="SGNH_hydro_sf"/>
</dbReference>
<dbReference type="RefSeq" id="WP_248665994.1">
    <property type="nucleotide sequence ID" value="NZ_JALPRX010000019.1"/>
</dbReference>
<protein>
    <submittedName>
        <fullName evidence="2">GDSL-type esterase/lipase family protein</fullName>
    </submittedName>
</protein>
<keyword evidence="3" id="KW-1185">Reference proteome</keyword>
<feature type="compositionally biased region" description="Low complexity" evidence="1">
    <location>
        <begin position="210"/>
        <end position="221"/>
    </location>
</feature>